<evidence type="ECO:0000256" key="4">
    <source>
        <dbReference type="ARBA" id="ARBA00022692"/>
    </source>
</evidence>
<feature type="transmembrane region" description="Helical" evidence="7">
    <location>
        <begin position="148"/>
        <end position="167"/>
    </location>
</feature>
<proteinExistence type="inferred from homology"/>
<keyword evidence="6 7" id="KW-0472">Membrane</keyword>
<gene>
    <name evidence="9" type="ORF">BKE38_10165</name>
</gene>
<keyword evidence="5 7" id="KW-1133">Transmembrane helix</keyword>
<sequence>MTETLLAWVEAHAAWAPAAVFALAFAESLPLLGFFVPGSAILLGVGVLIALDALPVLPVMLAAMAGAALGDSSGFLLVRWLGRGAARRCLPARGRRLQARSVLIFRRWGWWAVFLSRFFAPLRAFVPVIAGLSGMSMARFQSANIPSAILWAPVVLLPGQIAAWAAGALDGPALLAGLAILLAATGFFLVRGRRTA</sequence>
<feature type="transmembrane region" description="Helical" evidence="7">
    <location>
        <begin position="173"/>
        <end position="190"/>
    </location>
</feature>
<evidence type="ECO:0000313" key="10">
    <source>
        <dbReference type="Proteomes" id="UP000188879"/>
    </source>
</evidence>
<evidence type="ECO:0000259" key="8">
    <source>
        <dbReference type="Pfam" id="PF09335"/>
    </source>
</evidence>
<evidence type="ECO:0000256" key="2">
    <source>
        <dbReference type="ARBA" id="ARBA00010792"/>
    </source>
</evidence>
<feature type="domain" description="VTT" evidence="8">
    <location>
        <begin position="36"/>
        <end position="160"/>
    </location>
</feature>
<dbReference type="PANTHER" id="PTHR30353:SF15">
    <property type="entry name" value="INNER MEMBRANE PROTEIN YABI"/>
    <property type="match status" value="1"/>
</dbReference>
<evidence type="ECO:0000256" key="1">
    <source>
        <dbReference type="ARBA" id="ARBA00004651"/>
    </source>
</evidence>
<keyword evidence="4 7" id="KW-0812">Transmembrane</keyword>
<name>A0A1V2H426_9PROT</name>
<accession>A0A1V2H426</accession>
<comment type="subcellular location">
    <subcellularLocation>
        <location evidence="1 7">Cell membrane</location>
        <topology evidence="1 7">Multi-pass membrane protein</topology>
    </subcellularLocation>
</comment>
<comment type="caution">
    <text evidence="7">Lacks conserved residue(s) required for the propagation of feature annotation.</text>
</comment>
<dbReference type="OrthoDB" id="9801622at2"/>
<dbReference type="GO" id="GO:0005886">
    <property type="term" value="C:plasma membrane"/>
    <property type="evidence" value="ECO:0007669"/>
    <property type="project" value="UniProtKB-SubCell"/>
</dbReference>
<dbReference type="EMBL" id="MLCO01000082">
    <property type="protein sequence ID" value="ONG54707.1"/>
    <property type="molecule type" value="Genomic_DNA"/>
</dbReference>
<dbReference type="Proteomes" id="UP000188879">
    <property type="component" value="Unassembled WGS sequence"/>
</dbReference>
<dbReference type="Pfam" id="PF09335">
    <property type="entry name" value="VTT_dom"/>
    <property type="match status" value="1"/>
</dbReference>
<evidence type="ECO:0000256" key="7">
    <source>
        <dbReference type="RuleBase" id="RU367016"/>
    </source>
</evidence>
<keyword evidence="3 7" id="KW-1003">Cell membrane</keyword>
<dbReference type="InterPro" id="IPR032818">
    <property type="entry name" value="DedA-like"/>
</dbReference>
<protein>
    <submittedName>
        <fullName evidence="9">DedA family protein</fullName>
    </submittedName>
</protein>
<dbReference type="PANTHER" id="PTHR30353">
    <property type="entry name" value="INNER MEMBRANE PROTEIN DEDA-RELATED"/>
    <property type="match status" value="1"/>
</dbReference>
<feature type="transmembrane region" description="Helical" evidence="7">
    <location>
        <begin position="6"/>
        <end position="25"/>
    </location>
</feature>
<organism evidence="9 10">
    <name type="scientific">Teichococcus deserti</name>
    <dbReference type="NCBI Taxonomy" id="1817963"/>
    <lineage>
        <taxon>Bacteria</taxon>
        <taxon>Pseudomonadati</taxon>
        <taxon>Pseudomonadota</taxon>
        <taxon>Alphaproteobacteria</taxon>
        <taxon>Acetobacterales</taxon>
        <taxon>Roseomonadaceae</taxon>
        <taxon>Roseomonas</taxon>
    </lineage>
</organism>
<comment type="caution">
    <text evidence="9">The sequence shown here is derived from an EMBL/GenBank/DDBJ whole genome shotgun (WGS) entry which is preliminary data.</text>
</comment>
<evidence type="ECO:0000256" key="3">
    <source>
        <dbReference type="ARBA" id="ARBA00022475"/>
    </source>
</evidence>
<reference evidence="9 10" key="1">
    <citation type="submission" date="2016-10" db="EMBL/GenBank/DDBJ databases">
        <title>Draft Genome sequence of Roseomonas sp. strain M3.</title>
        <authorList>
            <person name="Subhash Y."/>
            <person name="Lee S."/>
        </authorList>
    </citation>
    <scope>NUCLEOTIDE SEQUENCE [LARGE SCALE GENOMIC DNA]</scope>
    <source>
        <strain evidence="9 10">M3</strain>
    </source>
</reference>
<keyword evidence="10" id="KW-1185">Reference proteome</keyword>
<evidence type="ECO:0000313" key="9">
    <source>
        <dbReference type="EMBL" id="ONG54707.1"/>
    </source>
</evidence>
<dbReference type="InterPro" id="IPR032816">
    <property type="entry name" value="VTT_dom"/>
</dbReference>
<evidence type="ECO:0000256" key="6">
    <source>
        <dbReference type="ARBA" id="ARBA00023136"/>
    </source>
</evidence>
<comment type="similarity">
    <text evidence="2 7">Belongs to the DedA family.</text>
</comment>
<dbReference type="AlphaFoldDB" id="A0A1V2H426"/>
<dbReference type="RefSeq" id="WP_076957244.1">
    <property type="nucleotide sequence ID" value="NZ_MLCO01000082.1"/>
</dbReference>
<evidence type="ECO:0000256" key="5">
    <source>
        <dbReference type="ARBA" id="ARBA00022989"/>
    </source>
</evidence>